<dbReference type="Pfam" id="PF03479">
    <property type="entry name" value="PCC"/>
    <property type="match status" value="1"/>
</dbReference>
<keyword evidence="3" id="KW-1185">Reference proteome</keyword>
<accession>A0A1D8CYP2</accession>
<name>A0A1D8CYP2_CHLLM</name>
<gene>
    <name evidence="2" type="ORF">BIU88_07590</name>
</gene>
<dbReference type="AlphaFoldDB" id="A0A1D8CYP2"/>
<evidence type="ECO:0000259" key="1">
    <source>
        <dbReference type="PROSITE" id="PS51742"/>
    </source>
</evidence>
<dbReference type="GO" id="GO:0003677">
    <property type="term" value="F:DNA binding"/>
    <property type="evidence" value="ECO:0007669"/>
    <property type="project" value="UniProtKB-KW"/>
</dbReference>
<dbReference type="Gene3D" id="3.30.1330.80">
    <property type="entry name" value="Hypothetical protein, similar to alpha- acetolactate decarboxylase, domain 2"/>
    <property type="match status" value="1"/>
</dbReference>
<dbReference type="KEGG" id="clz:BIU88_07590"/>
<dbReference type="PANTHER" id="PTHR34988:SF1">
    <property type="entry name" value="DNA-BINDING PROTEIN"/>
    <property type="match status" value="1"/>
</dbReference>
<proteinExistence type="predicted"/>
<evidence type="ECO:0000313" key="3">
    <source>
        <dbReference type="Proteomes" id="UP000095185"/>
    </source>
</evidence>
<sequence length="147" mass="16458">MKYSEAKQGRVFIIRLEDGDIFHEEIERFAREKGIERAYMNVVGGADKESRLVVGPEESRAFPVNPMEHELYDAHEIVGTGTLFPDDTGAPVVHLHMACGREENTVTGCVRNGVKVWHVMEVILVELLGSEARRLPDKATGFKLLVP</sequence>
<dbReference type="EMBL" id="CP017305">
    <property type="protein sequence ID" value="AOS84012.1"/>
    <property type="molecule type" value="Genomic_DNA"/>
</dbReference>
<dbReference type="RefSeq" id="WP_069810114.1">
    <property type="nucleotide sequence ID" value="NZ_CP017305.1"/>
</dbReference>
<feature type="domain" description="PPC" evidence="1">
    <location>
        <begin position="6"/>
        <end position="147"/>
    </location>
</feature>
<dbReference type="PROSITE" id="PS51742">
    <property type="entry name" value="PPC"/>
    <property type="match status" value="1"/>
</dbReference>
<dbReference type="InterPro" id="IPR005175">
    <property type="entry name" value="PPC_dom"/>
</dbReference>
<reference evidence="2" key="1">
    <citation type="submission" date="2016-09" db="EMBL/GenBank/DDBJ databases">
        <title>Genome sequence of Chlorobaculum limnaeum.</title>
        <authorList>
            <person name="Liu Z."/>
            <person name="Tank M."/>
            <person name="Bryant D.A."/>
        </authorList>
    </citation>
    <scope>NUCLEOTIDE SEQUENCE [LARGE SCALE GENOMIC DNA]</scope>
    <source>
        <strain evidence="2">DSM 1677</strain>
    </source>
</reference>
<dbReference type="Proteomes" id="UP000095185">
    <property type="component" value="Chromosome"/>
</dbReference>
<organism evidence="2 3">
    <name type="scientific">Chlorobaculum limnaeum</name>
    <dbReference type="NCBI Taxonomy" id="274537"/>
    <lineage>
        <taxon>Bacteria</taxon>
        <taxon>Pseudomonadati</taxon>
        <taxon>Chlorobiota</taxon>
        <taxon>Chlorobiia</taxon>
        <taxon>Chlorobiales</taxon>
        <taxon>Chlorobiaceae</taxon>
        <taxon>Chlorobaculum</taxon>
    </lineage>
</organism>
<dbReference type="OrthoDB" id="9798999at2"/>
<dbReference type="CDD" id="cd11378">
    <property type="entry name" value="DUF296"/>
    <property type="match status" value="1"/>
</dbReference>
<protein>
    <submittedName>
        <fullName evidence="2">DNA-binding protein</fullName>
    </submittedName>
</protein>
<dbReference type="PANTHER" id="PTHR34988">
    <property type="entry name" value="PROTEIN, PUTATIVE-RELATED"/>
    <property type="match status" value="1"/>
</dbReference>
<keyword evidence="2" id="KW-0238">DNA-binding</keyword>
<dbReference type="SUPFAM" id="SSF117856">
    <property type="entry name" value="AF0104/ALDC/Ptd012-like"/>
    <property type="match status" value="1"/>
</dbReference>
<dbReference type="STRING" id="274537.BIU88_07590"/>
<evidence type="ECO:0000313" key="2">
    <source>
        <dbReference type="EMBL" id="AOS84012.1"/>
    </source>
</evidence>